<dbReference type="Gene3D" id="3.40.50.150">
    <property type="entry name" value="Vaccinia Virus protein VP39"/>
    <property type="match status" value="1"/>
</dbReference>
<accession>A0A2G9YD77</accession>
<dbReference type="GO" id="GO:0003677">
    <property type="term" value="F:DNA binding"/>
    <property type="evidence" value="ECO:0007669"/>
    <property type="project" value="TreeGrafter"/>
</dbReference>
<evidence type="ECO:0000256" key="7">
    <source>
        <dbReference type="RuleBase" id="RU000417"/>
    </source>
</evidence>
<keyword evidence="4" id="KW-0680">Restriction system</keyword>
<dbReference type="Proteomes" id="UP000231480">
    <property type="component" value="Unassembled WGS sequence"/>
</dbReference>
<comment type="similarity">
    <text evidence="5 6">Belongs to the class I-like SAM-binding methyltransferase superfamily. C5-methyltransferase family.</text>
</comment>
<dbReference type="InterPro" id="IPR029063">
    <property type="entry name" value="SAM-dependent_MTases_sf"/>
</dbReference>
<dbReference type="Gene3D" id="3.90.120.10">
    <property type="entry name" value="DNA Methylase, subunit A, domain 2"/>
    <property type="match status" value="1"/>
</dbReference>
<dbReference type="EC" id="2.1.1.37" evidence="7"/>
<evidence type="ECO:0000313" key="9">
    <source>
        <dbReference type="Proteomes" id="UP000231480"/>
    </source>
</evidence>
<evidence type="ECO:0000256" key="6">
    <source>
        <dbReference type="RuleBase" id="RU000416"/>
    </source>
</evidence>
<dbReference type="SUPFAM" id="SSF53335">
    <property type="entry name" value="S-adenosyl-L-methionine-dependent methyltransferases"/>
    <property type="match status" value="1"/>
</dbReference>
<evidence type="ECO:0000256" key="2">
    <source>
        <dbReference type="ARBA" id="ARBA00022679"/>
    </source>
</evidence>
<dbReference type="GO" id="GO:0032259">
    <property type="term" value="P:methylation"/>
    <property type="evidence" value="ECO:0007669"/>
    <property type="project" value="UniProtKB-KW"/>
</dbReference>
<dbReference type="PROSITE" id="PS51679">
    <property type="entry name" value="SAM_MT_C5"/>
    <property type="match status" value="1"/>
</dbReference>
<evidence type="ECO:0000256" key="4">
    <source>
        <dbReference type="ARBA" id="ARBA00022747"/>
    </source>
</evidence>
<sequence>MQRISNKRPIAIDLFCGAGGLSSGLEAAGFQIAAAVDFDSKACLTYSQNHRKTKILCEDISKLKVGDVLSQADLLGKDISLIAGGPPCQGFSMANGKTRTRKNPKNRMVNHFVRFVREIRPPLFLMENVLGFKSIAQGKVVQSLRVRFSQLGYKIKLVTLNAASYGVPQHRLRVFLIGSKNSEKFQEPPPCFGVNIKPFVTVREAIIGDLPSLIPPGSHVSNYAVPPSTAYQSKIRGRAKKFYNHIATKNGEVVHKRKSLVPVGGNWKDVPKEFCDIKVQYSATYKRLNPDEPSITVSNFRKSMIIHPFENRGLSVREAARLQSFPDSYVFCGGISSMQQQVGDAVPPLLAKAVGKQLLVMLS</sequence>
<evidence type="ECO:0000256" key="5">
    <source>
        <dbReference type="PROSITE-ProRule" id="PRU01016"/>
    </source>
</evidence>
<evidence type="ECO:0000256" key="3">
    <source>
        <dbReference type="ARBA" id="ARBA00022691"/>
    </source>
</evidence>
<dbReference type="PANTHER" id="PTHR10629">
    <property type="entry name" value="CYTOSINE-SPECIFIC METHYLTRANSFERASE"/>
    <property type="match status" value="1"/>
</dbReference>
<dbReference type="InterPro" id="IPR018117">
    <property type="entry name" value="C5_DNA_meth_AS"/>
</dbReference>
<evidence type="ECO:0000256" key="1">
    <source>
        <dbReference type="ARBA" id="ARBA00022603"/>
    </source>
</evidence>
<dbReference type="PROSITE" id="PS00094">
    <property type="entry name" value="C5_MTASE_1"/>
    <property type="match status" value="1"/>
</dbReference>
<dbReference type="GO" id="GO:0044027">
    <property type="term" value="P:negative regulation of gene expression via chromosomal CpG island methylation"/>
    <property type="evidence" value="ECO:0007669"/>
    <property type="project" value="TreeGrafter"/>
</dbReference>
<name>A0A2G9YD77_9BACT</name>
<dbReference type="Pfam" id="PF00145">
    <property type="entry name" value="DNA_methylase"/>
    <property type="match status" value="1"/>
</dbReference>
<dbReference type="InterPro" id="IPR050390">
    <property type="entry name" value="C5-Methyltransferase"/>
</dbReference>
<evidence type="ECO:0000313" key="8">
    <source>
        <dbReference type="EMBL" id="PIP17164.1"/>
    </source>
</evidence>
<comment type="catalytic activity">
    <reaction evidence="7">
        <text>a 2'-deoxycytidine in DNA + S-adenosyl-L-methionine = a 5-methyl-2'-deoxycytidine in DNA + S-adenosyl-L-homocysteine + H(+)</text>
        <dbReference type="Rhea" id="RHEA:13681"/>
        <dbReference type="Rhea" id="RHEA-COMP:11369"/>
        <dbReference type="Rhea" id="RHEA-COMP:11370"/>
        <dbReference type="ChEBI" id="CHEBI:15378"/>
        <dbReference type="ChEBI" id="CHEBI:57856"/>
        <dbReference type="ChEBI" id="CHEBI:59789"/>
        <dbReference type="ChEBI" id="CHEBI:85452"/>
        <dbReference type="ChEBI" id="CHEBI:85454"/>
        <dbReference type="EC" id="2.1.1.37"/>
    </reaction>
</comment>
<protein>
    <recommendedName>
        <fullName evidence="7">Cytosine-specific methyltransferase</fullName>
        <ecNumber evidence="7">2.1.1.37</ecNumber>
    </recommendedName>
</protein>
<dbReference type="GO" id="GO:0009307">
    <property type="term" value="P:DNA restriction-modification system"/>
    <property type="evidence" value="ECO:0007669"/>
    <property type="project" value="UniProtKB-KW"/>
</dbReference>
<keyword evidence="1 5" id="KW-0489">Methyltransferase</keyword>
<keyword evidence="3 5" id="KW-0949">S-adenosyl-L-methionine</keyword>
<dbReference type="NCBIfam" id="TIGR00675">
    <property type="entry name" value="dcm"/>
    <property type="match status" value="1"/>
</dbReference>
<feature type="active site" evidence="5">
    <location>
        <position position="88"/>
    </location>
</feature>
<proteinExistence type="inferred from homology"/>
<organism evidence="8 9">
    <name type="scientific">Candidatus Portnoybacteria bacterium CG23_combo_of_CG06-09_8_20_14_all_37_13</name>
    <dbReference type="NCBI Taxonomy" id="1974819"/>
    <lineage>
        <taxon>Bacteria</taxon>
        <taxon>Candidatus Portnoyibacteriota</taxon>
    </lineage>
</organism>
<gene>
    <name evidence="8" type="ORF">COX44_01370</name>
</gene>
<dbReference type="AlphaFoldDB" id="A0A2G9YD77"/>
<dbReference type="EMBL" id="PCRH01000031">
    <property type="protein sequence ID" value="PIP17164.1"/>
    <property type="molecule type" value="Genomic_DNA"/>
</dbReference>
<dbReference type="PANTHER" id="PTHR10629:SF52">
    <property type="entry name" value="DNA (CYTOSINE-5)-METHYLTRANSFERASE 1"/>
    <property type="match status" value="1"/>
</dbReference>
<keyword evidence="2 5" id="KW-0808">Transferase</keyword>
<dbReference type="GO" id="GO:0003886">
    <property type="term" value="F:DNA (cytosine-5-)-methyltransferase activity"/>
    <property type="evidence" value="ECO:0007669"/>
    <property type="project" value="UniProtKB-EC"/>
</dbReference>
<reference evidence="8 9" key="1">
    <citation type="submission" date="2017-09" db="EMBL/GenBank/DDBJ databases">
        <title>Depth-based differentiation of microbial function through sediment-hosted aquifers and enrichment of novel symbionts in the deep terrestrial subsurface.</title>
        <authorList>
            <person name="Probst A.J."/>
            <person name="Ladd B."/>
            <person name="Jarett J.K."/>
            <person name="Geller-Mcgrath D.E."/>
            <person name="Sieber C.M."/>
            <person name="Emerson J.B."/>
            <person name="Anantharaman K."/>
            <person name="Thomas B.C."/>
            <person name="Malmstrom R."/>
            <person name="Stieglmeier M."/>
            <person name="Klingl A."/>
            <person name="Woyke T."/>
            <person name="Ryan C.M."/>
            <person name="Banfield J.F."/>
        </authorList>
    </citation>
    <scope>NUCLEOTIDE SEQUENCE [LARGE SCALE GENOMIC DNA]</scope>
    <source>
        <strain evidence="8">CG23_combo_of_CG06-09_8_20_14_all_37_13</strain>
    </source>
</reference>
<dbReference type="InterPro" id="IPR001525">
    <property type="entry name" value="C5_MeTfrase"/>
</dbReference>
<dbReference type="PRINTS" id="PR00105">
    <property type="entry name" value="C5METTRFRASE"/>
</dbReference>
<comment type="caution">
    <text evidence="8">The sequence shown here is derived from an EMBL/GenBank/DDBJ whole genome shotgun (WGS) entry which is preliminary data.</text>
</comment>